<feature type="transmembrane region" description="Helical" evidence="6">
    <location>
        <begin position="70"/>
        <end position="87"/>
    </location>
</feature>
<dbReference type="Proteomes" id="UP000002440">
    <property type="component" value="Chromosome"/>
</dbReference>
<dbReference type="OrthoDB" id="9808789at2"/>
<evidence type="ECO:0000313" key="7">
    <source>
        <dbReference type="EMBL" id="ABE49713.1"/>
    </source>
</evidence>
<dbReference type="GO" id="GO:0005886">
    <property type="term" value="C:plasma membrane"/>
    <property type="evidence" value="ECO:0007669"/>
    <property type="project" value="UniProtKB-SubCell"/>
</dbReference>
<dbReference type="eggNOG" id="COG3336">
    <property type="taxonomic scope" value="Bacteria"/>
</dbReference>
<evidence type="ECO:0000256" key="6">
    <source>
        <dbReference type="SAM" id="Phobius"/>
    </source>
</evidence>
<evidence type="ECO:0000256" key="3">
    <source>
        <dbReference type="ARBA" id="ARBA00022692"/>
    </source>
</evidence>
<protein>
    <submittedName>
        <fullName evidence="7">Conserved hypothetical membrane protein</fullName>
    </submittedName>
</protein>
<feature type="transmembrane region" description="Helical" evidence="6">
    <location>
        <begin position="187"/>
        <end position="204"/>
    </location>
</feature>
<gene>
    <name evidence="7" type="ordered locus">Mfla_1445</name>
</gene>
<proteinExistence type="predicted"/>
<sequence>MKQLLITIAALYSTQAWGHPIGGHHHANPWLQLLQDYWVALPVGLALVLYLAGLYRMTRKIGRPTSDAPMRAKAFLLAWLTLVVALFSPVDTLGNAYFSMHMVQHELLMIVAAPLFVMARPLPMWAWAFPGAAAKVGKTTSSPSFSRFWRLLTNPLSAWTIHAGVLWGWHVPELFEMALHYPLIHDLQHLSFFFSALLFWWSLMRLSNTRSPAVSGLVSLFTTALHTALLGALLTFSSRVWYHSYIIPAGSLELALQDQQLGGLIMWIPGGMAYLVVALAICYRLLSTGAQDRPMARRTG</sequence>
<dbReference type="RefSeq" id="WP_011479667.1">
    <property type="nucleotide sequence ID" value="NC_007947.1"/>
</dbReference>
<feature type="transmembrane region" description="Helical" evidence="6">
    <location>
        <begin position="37"/>
        <end position="58"/>
    </location>
</feature>
<name>Q1H1C4_METFK</name>
<feature type="transmembrane region" description="Helical" evidence="6">
    <location>
        <begin position="264"/>
        <end position="286"/>
    </location>
</feature>
<reference evidence="7 8" key="1">
    <citation type="submission" date="2006-03" db="EMBL/GenBank/DDBJ databases">
        <title>Complete sequence of Methylobacillus flagellatus KT.</title>
        <authorList>
            <consortium name="US DOE Joint Genome Institute"/>
            <person name="Copeland A."/>
            <person name="Lucas S."/>
            <person name="Lapidus A."/>
            <person name="Barry K."/>
            <person name="Detter J.C."/>
            <person name="Glavina del Rio T."/>
            <person name="Hammon N."/>
            <person name="Israni S."/>
            <person name="Dalin E."/>
            <person name="Tice H."/>
            <person name="Pitluck S."/>
            <person name="Brettin T."/>
            <person name="Bruce D."/>
            <person name="Han C."/>
            <person name="Tapia R."/>
            <person name="Saunders E."/>
            <person name="Gilna P."/>
            <person name="Schmutz J."/>
            <person name="Larimer F."/>
            <person name="Land M."/>
            <person name="Kyrpides N."/>
            <person name="Anderson I."/>
            <person name="Richardson P."/>
        </authorList>
    </citation>
    <scope>NUCLEOTIDE SEQUENCE [LARGE SCALE GENOMIC DNA]</scope>
    <source>
        <strain evidence="8">KT / ATCC 51484 / DSM 6875</strain>
    </source>
</reference>
<dbReference type="InterPro" id="IPR019108">
    <property type="entry name" value="Caa3_assmbl_CtaG-rel"/>
</dbReference>
<dbReference type="Pfam" id="PF09678">
    <property type="entry name" value="Caa3_CtaG"/>
    <property type="match status" value="1"/>
</dbReference>
<evidence type="ECO:0000256" key="5">
    <source>
        <dbReference type="ARBA" id="ARBA00023136"/>
    </source>
</evidence>
<organism evidence="7 8">
    <name type="scientific">Methylobacillus flagellatus (strain ATCC 51484 / DSM 6875 / VKM B-1610 / KT)</name>
    <dbReference type="NCBI Taxonomy" id="265072"/>
    <lineage>
        <taxon>Bacteria</taxon>
        <taxon>Pseudomonadati</taxon>
        <taxon>Pseudomonadota</taxon>
        <taxon>Betaproteobacteria</taxon>
        <taxon>Nitrosomonadales</taxon>
        <taxon>Methylophilaceae</taxon>
        <taxon>Methylobacillus</taxon>
    </lineage>
</organism>
<evidence type="ECO:0000256" key="2">
    <source>
        <dbReference type="ARBA" id="ARBA00022475"/>
    </source>
</evidence>
<feature type="transmembrane region" description="Helical" evidence="6">
    <location>
        <begin position="216"/>
        <end position="236"/>
    </location>
</feature>
<keyword evidence="4 6" id="KW-1133">Transmembrane helix</keyword>
<dbReference type="HOGENOM" id="CLU_054944_0_1_4"/>
<evidence type="ECO:0000256" key="1">
    <source>
        <dbReference type="ARBA" id="ARBA00004651"/>
    </source>
</evidence>
<dbReference type="AlphaFoldDB" id="Q1H1C4"/>
<dbReference type="STRING" id="265072.Mfla_1445"/>
<feature type="transmembrane region" description="Helical" evidence="6">
    <location>
        <begin position="148"/>
        <end position="167"/>
    </location>
</feature>
<evidence type="ECO:0000256" key="4">
    <source>
        <dbReference type="ARBA" id="ARBA00022989"/>
    </source>
</evidence>
<keyword evidence="8" id="KW-1185">Reference proteome</keyword>
<dbReference type="EMBL" id="CP000284">
    <property type="protein sequence ID" value="ABE49713.1"/>
    <property type="molecule type" value="Genomic_DNA"/>
</dbReference>
<dbReference type="KEGG" id="mfa:Mfla_1445"/>
<feature type="transmembrane region" description="Helical" evidence="6">
    <location>
        <begin position="107"/>
        <end position="127"/>
    </location>
</feature>
<comment type="subcellular location">
    <subcellularLocation>
        <location evidence="1">Cell membrane</location>
        <topology evidence="1">Multi-pass membrane protein</topology>
    </subcellularLocation>
</comment>
<keyword evidence="5 6" id="KW-0472">Membrane</keyword>
<evidence type="ECO:0000313" key="8">
    <source>
        <dbReference type="Proteomes" id="UP000002440"/>
    </source>
</evidence>
<accession>Q1H1C4</accession>
<keyword evidence="3 6" id="KW-0812">Transmembrane</keyword>
<keyword evidence="2" id="KW-1003">Cell membrane</keyword>